<dbReference type="AlphaFoldDB" id="A0AAE3AAM0"/>
<dbReference type="EMBL" id="JAJEPW010000006">
    <property type="protein sequence ID" value="MCC2128589.1"/>
    <property type="molecule type" value="Genomic_DNA"/>
</dbReference>
<dbReference type="RefSeq" id="WP_302927950.1">
    <property type="nucleotide sequence ID" value="NZ_JAJEPW010000006.1"/>
</dbReference>
<organism evidence="1 2">
    <name type="scientific">Brotocaccenecus cirricatena</name>
    <dbReference type="NCBI Taxonomy" id="3064195"/>
    <lineage>
        <taxon>Bacteria</taxon>
        <taxon>Bacillati</taxon>
        <taxon>Bacillota</taxon>
        <taxon>Clostridia</taxon>
        <taxon>Eubacteriales</taxon>
        <taxon>Oscillospiraceae</taxon>
        <taxon>Brotocaccenecus</taxon>
    </lineage>
</organism>
<proteinExistence type="predicted"/>
<gene>
    <name evidence="1" type="ORF">LKD37_03470</name>
</gene>
<evidence type="ECO:0000313" key="1">
    <source>
        <dbReference type="EMBL" id="MCC2128589.1"/>
    </source>
</evidence>
<reference evidence="1" key="1">
    <citation type="submission" date="2021-10" db="EMBL/GenBank/DDBJ databases">
        <title>Anaerobic single-cell dispensing facilitates the cultivation of human gut bacteria.</title>
        <authorList>
            <person name="Afrizal A."/>
        </authorList>
    </citation>
    <scope>NUCLEOTIDE SEQUENCE</scope>
    <source>
        <strain evidence="1">CLA-AA-H272</strain>
    </source>
</reference>
<dbReference type="Proteomes" id="UP001199319">
    <property type="component" value="Unassembled WGS sequence"/>
</dbReference>
<comment type="caution">
    <text evidence="1">The sequence shown here is derived from an EMBL/GenBank/DDBJ whole genome shotgun (WGS) entry which is preliminary data.</text>
</comment>
<evidence type="ECO:0000313" key="2">
    <source>
        <dbReference type="Proteomes" id="UP001199319"/>
    </source>
</evidence>
<keyword evidence="2" id="KW-1185">Reference proteome</keyword>
<evidence type="ECO:0008006" key="3">
    <source>
        <dbReference type="Google" id="ProtNLM"/>
    </source>
</evidence>
<accession>A0AAE3AAM0</accession>
<sequence length="364" mass="40400">MKTKQIITVCLLAGFLAGFGLWGLLRTPGDVSQAERRPLAQWPELTVSGFLSGQYAGKLEHAAADQFPLREQFRTLRSLVSYDLLGQRDVDGVYLSGGYAAKLDFPLNTGSVDRAAQRFQYVYDTYLAGTEANVYLSVIPDKGYFLAPASGRPAMDYDALVSRLREGTPEMTYIDLFDRLTLEDYYRTDTHWRQERLPAAARYLAAAMGADAAADYTEVTLDRPFYGVYSGYAALPLAGETLRYLTNDTIAACRVTNYETGGEGPVYDLEKARGSDPYELFLSGSVSLLTVESPNARTDRELVIFRDSFASSLAPLLLEGYSRVTLVDIRYLSPTQLGRYLTFTDQDVLFLYSTGVLNNSSTLK</sequence>
<name>A0AAE3AAM0_9FIRM</name>
<protein>
    <recommendedName>
        <fullName evidence="3">AlgX/AlgJ SGNH hydrolase-like domain-containing protein</fullName>
    </recommendedName>
</protein>